<feature type="domain" description="AMP-dependent synthetase/ligase" evidence="1">
    <location>
        <begin position="279"/>
        <end position="622"/>
    </location>
</feature>
<dbReference type="PANTHER" id="PTHR45527:SF1">
    <property type="entry name" value="FATTY ACID SYNTHASE"/>
    <property type="match status" value="1"/>
</dbReference>
<dbReference type="Pfam" id="PF08892">
    <property type="entry name" value="YqcI_YcgG"/>
    <property type="match status" value="1"/>
</dbReference>
<dbReference type="InterPro" id="IPR045851">
    <property type="entry name" value="AMP-bd_C_sf"/>
</dbReference>
<dbReference type="CDD" id="cd05930">
    <property type="entry name" value="A_NRPS"/>
    <property type="match status" value="1"/>
</dbReference>
<dbReference type="Gene3D" id="3.40.50.980">
    <property type="match status" value="2"/>
</dbReference>
<dbReference type="InterPro" id="IPR014988">
    <property type="entry name" value="Uncharacterised_YqcI/YcgG"/>
</dbReference>
<organism evidence="3 4">
    <name type="scientific">Catenulispora subtropica</name>
    <dbReference type="NCBI Taxonomy" id="450798"/>
    <lineage>
        <taxon>Bacteria</taxon>
        <taxon>Bacillati</taxon>
        <taxon>Actinomycetota</taxon>
        <taxon>Actinomycetes</taxon>
        <taxon>Catenulisporales</taxon>
        <taxon>Catenulisporaceae</taxon>
        <taxon>Catenulispora</taxon>
    </lineage>
</organism>
<dbReference type="EMBL" id="BAAAQM010000010">
    <property type="protein sequence ID" value="GAA1964490.1"/>
    <property type="molecule type" value="Genomic_DNA"/>
</dbReference>
<dbReference type="NCBIfam" id="TIGR01733">
    <property type="entry name" value="AA-adenyl-dom"/>
    <property type="match status" value="1"/>
</dbReference>
<proteinExistence type="predicted"/>
<sequence length="771" mass="83018">MAEPITPLLPDIPGKRLFRADRPELPQDAPAWLAQATEAFRADVGHAEYPCHFGRNALNLGELFGTWVGEDGDLSALRDDLAAFLDATRPFANRRMALSAFFAPESGPADHAAHGRRFWTVLRQLRDADDRAWPDEIPTAPEHNRWEFSFHGVPMFVFAAAPTHVARRSRNLGPGLVILFQPRNVFAGIEGGTPAGIVARRRIRERLAVWDTVEPHPFLGDYGDPSNFEWKQYYITDADGEAMYEACPLNHGFPEADADADADAEAVADAHGFVHRQVEQQAAKTPAAVAVIAGDEVLDYRTLDRRANRLAHTLIAEGVRPEHRVGVIAERSADTVVALLGVLKAGAAYVPVDPALPEDRRVLMLDESGVDVVVAAGRLFGQVPVGPRRLVAADGAGRPAETPPADAAVPDNLAYVLYTSGSTGVPKGVMVTHRQLALATLAQRVPERPAPEAFLLPISFSFDASGVGLWWTLTSGGALIIPADGDHRDPGRLRELIQLYGATHTDCTPALYDLILGDDPTPLASLRCAIVGGEVLPPALAARHRELLPECLLENNYGPTEVAVWAVTHLLRRDDDPPGDRVPIGEAIACTRAHVLDDTLAPAADGDVAELFLGGGNVARGYQLRPGLTAERFLPDPDPSTPGARMYRTGDLVRRTEAGLLEFHGRADSQVKVRGHRVELGEVEAALRAHPDVVEAAAALRTVAGEPVLVAYLGLAPGAELSDVALRAHLAPRLPVSFLPSRIVRLAELPRHANGKLDRAALPDPAPEAAR</sequence>
<keyword evidence="4" id="KW-1185">Reference proteome</keyword>
<accession>A0ABP5CKQ3</accession>
<evidence type="ECO:0000313" key="3">
    <source>
        <dbReference type="EMBL" id="GAA1964490.1"/>
    </source>
</evidence>
<dbReference type="InterPro" id="IPR000873">
    <property type="entry name" value="AMP-dep_synth/lig_dom"/>
</dbReference>
<dbReference type="PROSITE" id="PS00455">
    <property type="entry name" value="AMP_BINDING"/>
    <property type="match status" value="1"/>
</dbReference>
<dbReference type="Pfam" id="PF13193">
    <property type="entry name" value="AMP-binding_C"/>
    <property type="match status" value="1"/>
</dbReference>
<dbReference type="InterPro" id="IPR010071">
    <property type="entry name" value="AA_adenyl_dom"/>
</dbReference>
<dbReference type="Gene3D" id="3.30.300.30">
    <property type="match status" value="1"/>
</dbReference>
<dbReference type="SUPFAM" id="SSF56801">
    <property type="entry name" value="Acetyl-CoA synthetase-like"/>
    <property type="match status" value="1"/>
</dbReference>
<evidence type="ECO:0000259" key="1">
    <source>
        <dbReference type="Pfam" id="PF00501"/>
    </source>
</evidence>
<name>A0ABP5CKQ3_9ACTN</name>
<dbReference type="Proteomes" id="UP001499854">
    <property type="component" value="Unassembled WGS sequence"/>
</dbReference>
<evidence type="ECO:0000313" key="4">
    <source>
        <dbReference type="Proteomes" id="UP001499854"/>
    </source>
</evidence>
<dbReference type="InterPro" id="IPR020459">
    <property type="entry name" value="AMP-binding"/>
</dbReference>
<evidence type="ECO:0008006" key="5">
    <source>
        <dbReference type="Google" id="ProtNLM"/>
    </source>
</evidence>
<gene>
    <name evidence="3" type="ORF">GCM10009838_22220</name>
</gene>
<evidence type="ECO:0000259" key="2">
    <source>
        <dbReference type="Pfam" id="PF13193"/>
    </source>
</evidence>
<dbReference type="PANTHER" id="PTHR45527">
    <property type="entry name" value="NONRIBOSOMAL PEPTIDE SYNTHETASE"/>
    <property type="match status" value="1"/>
</dbReference>
<dbReference type="Pfam" id="PF00501">
    <property type="entry name" value="AMP-binding"/>
    <property type="match status" value="1"/>
</dbReference>
<dbReference type="InterPro" id="IPR025110">
    <property type="entry name" value="AMP-bd_C"/>
</dbReference>
<comment type="caution">
    <text evidence="3">The sequence shown here is derived from an EMBL/GenBank/DDBJ whole genome shotgun (WGS) entry which is preliminary data.</text>
</comment>
<dbReference type="InterPro" id="IPR020845">
    <property type="entry name" value="AMP-binding_CS"/>
</dbReference>
<protein>
    <recommendedName>
        <fullName evidence="5">Amino acid adenylation domain protein</fullName>
    </recommendedName>
</protein>
<dbReference type="PRINTS" id="PR00154">
    <property type="entry name" value="AMPBINDING"/>
</dbReference>
<reference evidence="4" key="1">
    <citation type="journal article" date="2019" name="Int. J. Syst. Evol. Microbiol.">
        <title>The Global Catalogue of Microorganisms (GCM) 10K type strain sequencing project: providing services to taxonomists for standard genome sequencing and annotation.</title>
        <authorList>
            <consortium name="The Broad Institute Genomics Platform"/>
            <consortium name="The Broad Institute Genome Sequencing Center for Infectious Disease"/>
            <person name="Wu L."/>
            <person name="Ma J."/>
        </authorList>
    </citation>
    <scope>NUCLEOTIDE SEQUENCE [LARGE SCALE GENOMIC DNA]</scope>
    <source>
        <strain evidence="4">JCM 16013</strain>
    </source>
</reference>
<dbReference type="RefSeq" id="WP_344656875.1">
    <property type="nucleotide sequence ID" value="NZ_BAAAQM010000010.1"/>
</dbReference>
<feature type="domain" description="AMP-binding enzyme C-terminal" evidence="2">
    <location>
        <begin position="682"/>
        <end position="756"/>
    </location>
</feature>
<dbReference type="Gene3D" id="2.30.38.10">
    <property type="entry name" value="Luciferase, Domain 3"/>
    <property type="match status" value="1"/>
</dbReference>